<proteinExistence type="predicted"/>
<gene>
    <name evidence="2" type="ORF">HNR44_002675</name>
</gene>
<feature type="transmembrane region" description="Helical" evidence="1">
    <location>
        <begin position="103"/>
        <end position="129"/>
    </location>
</feature>
<evidence type="ECO:0000313" key="3">
    <source>
        <dbReference type="Proteomes" id="UP000568839"/>
    </source>
</evidence>
<sequence length="336" mass="37304">MLNKALFKKDLRLSAVMLLVLSIIFVVQYPLRTILELDRMRGAGTGPLDMGGVQLQAMFGGGAAAMPAFIGTVILGGMLIGLERNTRRHDFSLSLPYSRQTLFLIKATIGWGAITILFSVNVWLAYAIIWSSEYSSLLANFNFWGMFVSPLVAYLAIFSFTLFMGSISGEMISQVVLSFIFMIFPYGFVVLLGFFMTTHNITMEFLGTIPEDFLAFFINLMLPYQVMGIDITTNQGLLTLITLIFTFVCLFLGTKLYEKGKSERNGEFLLFSSLRPVFFVGIIGCFALLGGMIFSTFGGVQGGAVIPYWLGALIFGGLSYMITKRLLQMNITMKNH</sequence>
<dbReference type="InterPro" id="IPR053046">
    <property type="entry name" value="ABC-5_transporter"/>
</dbReference>
<dbReference type="Proteomes" id="UP000568839">
    <property type="component" value="Unassembled WGS sequence"/>
</dbReference>
<keyword evidence="3" id="KW-1185">Reference proteome</keyword>
<keyword evidence="1" id="KW-1133">Transmembrane helix</keyword>
<feature type="transmembrane region" description="Helical" evidence="1">
    <location>
        <begin position="277"/>
        <end position="300"/>
    </location>
</feature>
<keyword evidence="1" id="KW-0812">Transmembrane</keyword>
<feature type="transmembrane region" description="Helical" evidence="1">
    <location>
        <begin position="12"/>
        <end position="31"/>
    </location>
</feature>
<accession>A0A841Q0F1</accession>
<comment type="caution">
    <text evidence="2">The sequence shown here is derived from an EMBL/GenBank/DDBJ whole genome shotgun (WGS) entry which is preliminary data.</text>
</comment>
<dbReference type="EMBL" id="JACHHJ010000004">
    <property type="protein sequence ID" value="MBB6450685.1"/>
    <property type="molecule type" value="Genomic_DNA"/>
</dbReference>
<feature type="transmembrane region" description="Helical" evidence="1">
    <location>
        <begin position="57"/>
        <end position="82"/>
    </location>
</feature>
<dbReference type="RefSeq" id="WP_184404760.1">
    <property type="nucleotide sequence ID" value="NZ_JACHHJ010000004.1"/>
</dbReference>
<dbReference type="AlphaFoldDB" id="A0A841Q0F1"/>
<feature type="transmembrane region" description="Helical" evidence="1">
    <location>
        <begin position="237"/>
        <end position="257"/>
    </location>
</feature>
<feature type="transmembrane region" description="Helical" evidence="1">
    <location>
        <begin position="141"/>
        <end position="163"/>
    </location>
</feature>
<name>A0A841Q0F1_9BACL</name>
<keyword evidence="1" id="KW-0472">Membrane</keyword>
<dbReference type="PANTHER" id="PTHR39177:SF1">
    <property type="entry name" value="ABC TRANSPORTER PERMEASE YTRC-RELATED"/>
    <property type="match status" value="1"/>
</dbReference>
<dbReference type="PANTHER" id="PTHR39177">
    <property type="entry name" value="ABC TRANSPORTER PERMEASE YTRC-RELATED"/>
    <property type="match status" value="1"/>
</dbReference>
<dbReference type="InterPro" id="IPR023264">
    <property type="entry name" value="ABC_transptr_acetoin_YtrC/YtrD"/>
</dbReference>
<feature type="transmembrane region" description="Helical" evidence="1">
    <location>
        <begin position="306"/>
        <end position="323"/>
    </location>
</feature>
<reference evidence="2 3" key="1">
    <citation type="submission" date="2020-08" db="EMBL/GenBank/DDBJ databases">
        <title>Genomic Encyclopedia of Type Strains, Phase IV (KMG-IV): sequencing the most valuable type-strain genomes for metagenomic binning, comparative biology and taxonomic classification.</title>
        <authorList>
            <person name="Goeker M."/>
        </authorList>
    </citation>
    <scope>NUCLEOTIDE SEQUENCE [LARGE SCALE GENOMIC DNA]</scope>
    <source>
        <strain evidence="2 3">DSM 21769</strain>
    </source>
</reference>
<dbReference type="PRINTS" id="PR02026">
    <property type="entry name" value="YTRCYTRDABC"/>
</dbReference>
<feature type="transmembrane region" description="Helical" evidence="1">
    <location>
        <begin position="175"/>
        <end position="196"/>
    </location>
</feature>
<evidence type="ECO:0000256" key="1">
    <source>
        <dbReference type="SAM" id="Phobius"/>
    </source>
</evidence>
<evidence type="ECO:0000313" key="2">
    <source>
        <dbReference type="EMBL" id="MBB6450685.1"/>
    </source>
</evidence>
<organism evidence="2 3">
    <name type="scientific">Geomicrobium halophilum</name>
    <dbReference type="NCBI Taxonomy" id="549000"/>
    <lineage>
        <taxon>Bacteria</taxon>
        <taxon>Bacillati</taxon>
        <taxon>Bacillota</taxon>
        <taxon>Bacilli</taxon>
        <taxon>Bacillales</taxon>
        <taxon>Geomicrobium</taxon>
    </lineage>
</organism>
<protein>
    <submittedName>
        <fullName evidence="2">ABC-2 type transport system permease protein</fullName>
    </submittedName>
</protein>